<dbReference type="Gene3D" id="3.30.300.30">
    <property type="match status" value="1"/>
</dbReference>
<evidence type="ECO:0000259" key="2">
    <source>
        <dbReference type="Pfam" id="PF14535"/>
    </source>
</evidence>
<dbReference type="InterPro" id="IPR028154">
    <property type="entry name" value="AMP-dep_Lig_C"/>
</dbReference>
<name>A0A1H5UUT3_9HYPH</name>
<dbReference type="RefSeq" id="WP_160115669.1">
    <property type="nucleotide sequence ID" value="NZ_FNUY01000002.1"/>
</dbReference>
<accession>A0A1H5UUT3</accession>
<feature type="domain" description="AMP-dependent synthetase/ligase" evidence="1">
    <location>
        <begin position="88"/>
        <end position="306"/>
    </location>
</feature>
<dbReference type="OrthoDB" id="580775at2"/>
<dbReference type="Pfam" id="PF00501">
    <property type="entry name" value="AMP-binding"/>
    <property type="match status" value="1"/>
</dbReference>
<organism evidence="3 4">
    <name type="scientific">Bosea lathyri</name>
    <dbReference type="NCBI Taxonomy" id="1036778"/>
    <lineage>
        <taxon>Bacteria</taxon>
        <taxon>Pseudomonadati</taxon>
        <taxon>Pseudomonadota</taxon>
        <taxon>Alphaproteobacteria</taxon>
        <taxon>Hyphomicrobiales</taxon>
        <taxon>Boseaceae</taxon>
        <taxon>Bosea</taxon>
    </lineage>
</organism>
<dbReference type="PANTHER" id="PTHR43845:SF1">
    <property type="entry name" value="BLR5969 PROTEIN"/>
    <property type="match status" value="1"/>
</dbReference>
<dbReference type="GO" id="GO:0016874">
    <property type="term" value="F:ligase activity"/>
    <property type="evidence" value="ECO:0007669"/>
    <property type="project" value="UniProtKB-KW"/>
</dbReference>
<protein>
    <submittedName>
        <fullName evidence="3">Phenylacetate-CoA ligase</fullName>
    </submittedName>
</protein>
<keyword evidence="3" id="KW-0436">Ligase</keyword>
<dbReference type="EMBL" id="FNUY01000002">
    <property type="protein sequence ID" value="SEF78714.1"/>
    <property type="molecule type" value="Genomic_DNA"/>
</dbReference>
<sequence length="465" mass="51605">MNSSSAIIARMGALGRDEMQALQLAKLRRQLERLQASSGFYRHRWEKAGMRPQDIRSLADLRRIPTMTKADCLADQNEHAPFGSRLGIAREDVALICMTGGTSGQGQELYGRSQRDLVMQGYFHQLPWHIVGLRQGDIGLNCVPSGGLTTGGWGPTEGFRAAGALPLTVGGTMSTDAKIDLMCRFGEIHFIYASTNYLHTLTEALRRRGIDPRKQFPTMKALFIAAEGYPVEWALQVQEFWGAKLHEGYGSTQGAGFICSTGEQGVVAPDGSRAPMQCFDWHVLVEVLDPETDEPVREGEFGEVVLTNLDIEGSAVVRFRTRDRVRLLPLASAANGRAWTCIESGTIGRYDDMMKIRGNNVWPSAVDLAVFAHHEVAEYIGSVFVDERGRTEVLVKIGLKPEHAAGSEKERAATLRRIQAAIKERTNVLMKTVEVPRDELPFFENKARRWKDERPSGYQLADKAS</sequence>
<dbReference type="SUPFAM" id="SSF56801">
    <property type="entry name" value="Acetyl-CoA synthetase-like"/>
    <property type="match status" value="1"/>
</dbReference>
<dbReference type="InterPro" id="IPR042099">
    <property type="entry name" value="ANL_N_sf"/>
</dbReference>
<dbReference type="Gene3D" id="3.40.50.12780">
    <property type="entry name" value="N-terminal domain of ligase-like"/>
    <property type="match status" value="1"/>
</dbReference>
<evidence type="ECO:0000313" key="4">
    <source>
        <dbReference type="Proteomes" id="UP000236743"/>
    </source>
</evidence>
<keyword evidence="4" id="KW-1185">Reference proteome</keyword>
<dbReference type="Proteomes" id="UP000236743">
    <property type="component" value="Unassembled WGS sequence"/>
</dbReference>
<dbReference type="InterPro" id="IPR045851">
    <property type="entry name" value="AMP-bd_C_sf"/>
</dbReference>
<dbReference type="InterPro" id="IPR000873">
    <property type="entry name" value="AMP-dep_synth/lig_dom"/>
</dbReference>
<evidence type="ECO:0000313" key="3">
    <source>
        <dbReference type="EMBL" id="SEF78714.1"/>
    </source>
</evidence>
<proteinExistence type="predicted"/>
<dbReference type="PANTHER" id="PTHR43845">
    <property type="entry name" value="BLR5969 PROTEIN"/>
    <property type="match status" value="1"/>
</dbReference>
<dbReference type="Pfam" id="PF14535">
    <property type="entry name" value="AMP-binding_C_2"/>
    <property type="match status" value="1"/>
</dbReference>
<evidence type="ECO:0000259" key="1">
    <source>
        <dbReference type="Pfam" id="PF00501"/>
    </source>
</evidence>
<gene>
    <name evidence="3" type="ORF">SAMN04488115_10224</name>
</gene>
<dbReference type="AlphaFoldDB" id="A0A1H5UUT3"/>
<feature type="domain" description="AMP-dependent ligase C-terminal" evidence="2">
    <location>
        <begin position="358"/>
        <end position="454"/>
    </location>
</feature>
<reference evidence="3 4" key="1">
    <citation type="submission" date="2016-10" db="EMBL/GenBank/DDBJ databases">
        <authorList>
            <person name="de Groot N.N."/>
        </authorList>
    </citation>
    <scope>NUCLEOTIDE SEQUENCE [LARGE SCALE GENOMIC DNA]</scope>
    <source>
        <strain evidence="3 4">DSM 26656</strain>
    </source>
</reference>